<dbReference type="InterPro" id="IPR015421">
    <property type="entry name" value="PyrdxlP-dep_Trfase_major"/>
</dbReference>
<comment type="similarity">
    <text evidence="2 5">Belongs to the DegT/DnrJ/EryC1 family.</text>
</comment>
<gene>
    <name evidence="6" type="ORF">SAMN05421855_10689</name>
</gene>
<dbReference type="OrthoDB" id="9804264at2"/>
<dbReference type="GO" id="GO:0008483">
    <property type="term" value="F:transaminase activity"/>
    <property type="evidence" value="ECO:0007669"/>
    <property type="project" value="TreeGrafter"/>
</dbReference>
<feature type="active site" description="Proton acceptor" evidence="3">
    <location>
        <position position="190"/>
    </location>
</feature>
<protein>
    <submittedName>
        <fullName evidence="6">dTDP-4-amino-4,6-dideoxygalactose transaminase</fullName>
    </submittedName>
</protein>
<dbReference type="Gene3D" id="3.90.1150.10">
    <property type="entry name" value="Aspartate Aminotransferase, domain 1"/>
    <property type="match status" value="1"/>
</dbReference>
<dbReference type="Gene3D" id="3.40.640.10">
    <property type="entry name" value="Type I PLP-dependent aspartate aminotransferase-like (Major domain)"/>
    <property type="match status" value="1"/>
</dbReference>
<evidence type="ECO:0000313" key="6">
    <source>
        <dbReference type="EMBL" id="SDF13878.1"/>
    </source>
</evidence>
<dbReference type="RefSeq" id="WP_093145170.1">
    <property type="nucleotide sequence ID" value="NZ_BMWO01000006.1"/>
</dbReference>
<dbReference type="CDD" id="cd00616">
    <property type="entry name" value="AHBA_syn"/>
    <property type="match status" value="1"/>
</dbReference>
<dbReference type="InterPro" id="IPR015422">
    <property type="entry name" value="PyrdxlP-dep_Trfase_small"/>
</dbReference>
<sequence length="366" mass="40350">MIPFLDLHKINERFEDAFKTEFSKFLDSGYYILGTNVSAFESAFAAYCGVKHCVGVGNGLDALRLLLEGYKILGKLKDGDEVLVASNTFIATILAVKQVQLVPVLIESDATTFNFDISALENRITAKTKVIMPVHLYGQIAPMEAINKIASKAGILVIEDAAQAHGAVYKSTKKAGNLGDGAGFSFYPSKNLGALGDGGAITTNNDELAAVVKKLRNYGTSSKYENEYIGINSRLDEIQASFLNLKLPTLDQDNAKRREIAKRYLSEIKNDKIQLPTYDGSDNHVFHLFVVRVATKTHFVTYLTENNIGALLHYPTAPHQQKALPEFAKLRFPISEKLHQEVVSIPMSPVLTDDEVTSVIKTLNEY</sequence>
<proteinExistence type="inferred from homology"/>
<reference evidence="6 7" key="1">
    <citation type="submission" date="2016-10" db="EMBL/GenBank/DDBJ databases">
        <authorList>
            <person name="de Groot N.N."/>
        </authorList>
    </citation>
    <scope>NUCLEOTIDE SEQUENCE [LARGE SCALE GENOMIC DNA]</scope>
    <source>
        <strain evidence="6 7">DSM 16195</strain>
    </source>
</reference>
<dbReference type="GO" id="GO:0030170">
    <property type="term" value="F:pyridoxal phosphate binding"/>
    <property type="evidence" value="ECO:0007669"/>
    <property type="project" value="TreeGrafter"/>
</dbReference>
<feature type="modified residue" description="N6-(pyridoxal phosphate)lysine" evidence="4">
    <location>
        <position position="190"/>
    </location>
</feature>
<dbReference type="Proteomes" id="UP000199321">
    <property type="component" value="Unassembled WGS sequence"/>
</dbReference>
<dbReference type="Pfam" id="PF01041">
    <property type="entry name" value="DegT_DnrJ_EryC1"/>
    <property type="match status" value="1"/>
</dbReference>
<dbReference type="GO" id="GO:0000271">
    <property type="term" value="P:polysaccharide biosynthetic process"/>
    <property type="evidence" value="ECO:0007669"/>
    <property type="project" value="TreeGrafter"/>
</dbReference>
<dbReference type="InterPro" id="IPR015424">
    <property type="entry name" value="PyrdxlP-dep_Trfase"/>
</dbReference>
<dbReference type="PIRSF" id="PIRSF000390">
    <property type="entry name" value="PLP_StrS"/>
    <property type="match status" value="1"/>
</dbReference>
<dbReference type="PANTHER" id="PTHR30244:SF36">
    <property type="entry name" value="3-OXO-GLUCOSE-6-PHOSPHATE:GLUTAMATE AMINOTRANSFERASE"/>
    <property type="match status" value="1"/>
</dbReference>
<evidence type="ECO:0000256" key="4">
    <source>
        <dbReference type="PIRSR" id="PIRSR000390-2"/>
    </source>
</evidence>
<evidence type="ECO:0000256" key="3">
    <source>
        <dbReference type="PIRSR" id="PIRSR000390-1"/>
    </source>
</evidence>
<dbReference type="PANTHER" id="PTHR30244">
    <property type="entry name" value="TRANSAMINASE"/>
    <property type="match status" value="1"/>
</dbReference>
<dbReference type="InterPro" id="IPR000653">
    <property type="entry name" value="DegT/StrS_aminotransferase"/>
</dbReference>
<dbReference type="AlphaFoldDB" id="A0A1G7IMU2"/>
<dbReference type="SUPFAM" id="SSF53383">
    <property type="entry name" value="PLP-dependent transferases"/>
    <property type="match status" value="1"/>
</dbReference>
<keyword evidence="7" id="KW-1185">Reference proteome</keyword>
<evidence type="ECO:0000256" key="1">
    <source>
        <dbReference type="ARBA" id="ARBA00022898"/>
    </source>
</evidence>
<name>A0A1G7IMU2_9FLAO</name>
<evidence type="ECO:0000256" key="5">
    <source>
        <dbReference type="RuleBase" id="RU004508"/>
    </source>
</evidence>
<organism evidence="6 7">
    <name type="scientific">Ulvibacter litoralis</name>
    <dbReference type="NCBI Taxonomy" id="227084"/>
    <lineage>
        <taxon>Bacteria</taxon>
        <taxon>Pseudomonadati</taxon>
        <taxon>Bacteroidota</taxon>
        <taxon>Flavobacteriia</taxon>
        <taxon>Flavobacteriales</taxon>
        <taxon>Flavobacteriaceae</taxon>
        <taxon>Ulvibacter</taxon>
    </lineage>
</organism>
<dbReference type="EMBL" id="FNBA01000006">
    <property type="protein sequence ID" value="SDF13878.1"/>
    <property type="molecule type" value="Genomic_DNA"/>
</dbReference>
<evidence type="ECO:0000313" key="7">
    <source>
        <dbReference type="Proteomes" id="UP000199321"/>
    </source>
</evidence>
<dbReference type="STRING" id="227084.SAMN05421855_10689"/>
<keyword evidence="1 4" id="KW-0663">Pyridoxal phosphate</keyword>
<accession>A0A1G7IMU2</accession>
<evidence type="ECO:0000256" key="2">
    <source>
        <dbReference type="ARBA" id="ARBA00037999"/>
    </source>
</evidence>